<dbReference type="InterPro" id="IPR013230">
    <property type="entry name" value="Peptidase_M15A_C"/>
</dbReference>
<feature type="region of interest" description="Disordered" evidence="1">
    <location>
        <begin position="35"/>
        <end position="76"/>
    </location>
</feature>
<reference evidence="3 4" key="1">
    <citation type="submission" date="2018-05" db="EMBL/GenBank/DDBJ databases">
        <title>Genome comparison of Eubacterium sp.</title>
        <authorList>
            <person name="Feng Y."/>
            <person name="Sanchez-Andrea I."/>
            <person name="Stams A.J.M."/>
            <person name="De Vos W.M."/>
        </authorList>
    </citation>
    <scope>NUCLEOTIDE SEQUENCE [LARGE SCALE GENOMIC DNA]</scope>
    <source>
        <strain evidence="3 4">YI</strain>
    </source>
</reference>
<evidence type="ECO:0000313" key="4">
    <source>
        <dbReference type="Proteomes" id="UP000218387"/>
    </source>
</evidence>
<evidence type="ECO:0000256" key="1">
    <source>
        <dbReference type="SAM" id="MobiDB-lite"/>
    </source>
</evidence>
<keyword evidence="4" id="KW-1185">Reference proteome</keyword>
<dbReference type="AlphaFoldDB" id="A0A4P9CBJ9"/>
<dbReference type="Pfam" id="PF08291">
    <property type="entry name" value="Peptidase_M15_3"/>
    <property type="match status" value="1"/>
</dbReference>
<name>A0A4P9CBJ9_EUBML</name>
<evidence type="ECO:0000259" key="2">
    <source>
        <dbReference type="Pfam" id="PF08291"/>
    </source>
</evidence>
<dbReference type="Gene3D" id="3.30.1380.10">
    <property type="match status" value="1"/>
</dbReference>
<feature type="domain" description="Peptidase M15A C-terminal" evidence="2">
    <location>
        <begin position="82"/>
        <end position="171"/>
    </location>
</feature>
<dbReference type="InterPro" id="IPR009045">
    <property type="entry name" value="Zn_M74/Hedgehog-like"/>
</dbReference>
<dbReference type="RefSeq" id="WP_096920117.1">
    <property type="nucleotide sequence ID" value="NZ_CP029487.1"/>
</dbReference>
<dbReference type="SUPFAM" id="SSF55166">
    <property type="entry name" value="Hedgehog/DD-peptidase"/>
    <property type="match status" value="1"/>
</dbReference>
<proteinExistence type="predicted"/>
<accession>A0A4P9CBJ9</accession>
<protein>
    <submittedName>
        <fullName evidence="3">DUF882 domain-containing protein</fullName>
    </submittedName>
</protein>
<gene>
    <name evidence="3" type="ORF">CPZ25_016980</name>
</gene>
<organism evidence="3 4">
    <name type="scientific">Eubacterium maltosivorans</name>
    <dbReference type="NCBI Taxonomy" id="2041044"/>
    <lineage>
        <taxon>Bacteria</taxon>
        <taxon>Bacillati</taxon>
        <taxon>Bacillota</taxon>
        <taxon>Clostridia</taxon>
        <taxon>Eubacteriales</taxon>
        <taxon>Eubacteriaceae</taxon>
        <taxon>Eubacterium</taxon>
    </lineage>
</organism>
<dbReference type="EMBL" id="CP029487">
    <property type="protein sequence ID" value="QCT72947.1"/>
    <property type="molecule type" value="Genomic_DNA"/>
</dbReference>
<evidence type="ECO:0000313" key="3">
    <source>
        <dbReference type="EMBL" id="QCT72947.1"/>
    </source>
</evidence>
<dbReference type="Proteomes" id="UP000218387">
    <property type="component" value="Chromosome"/>
</dbReference>
<dbReference type="KEGG" id="emt:CPZ25_016980"/>
<sequence>MRYKKTGGVLILFVFGVSLIFAASLPLPKAKGLLETSPEQTASPPTAEAPPEPDTQAQTPGGPPETIIPHAPENREPQVSGHFLMSEYACDCAGYCDGWPAQMSPALLERIEALRCVLDRPVIITSGVRCPRRNAEVGGIPCSWHLSGHAADLYCPGVSVPTLAETAESLGLGVLPHYDEGYAHVELWE</sequence>